<dbReference type="InterPro" id="IPR045179">
    <property type="entry name" value="YgfZ/GcvT"/>
</dbReference>
<dbReference type="OrthoDB" id="9796287at2"/>
<sequence>MEDNARTVLSLTGTDVVEFLQNLVTNDVSDLDGRLVYTALLTPQGKYLADFFVTKRGDAVLLDVAMPLAAGLAQRLNMYKLRADVTIGDSGLKVLQGDGTPPEGALADPRDTSLGWRLYGAEGGNQITEWTARRIAAVVPETGVELTPNESYILEQGFERLNGVDFRKGCYVGQEVTARMKHKTELRKGLAQVRIEGTAEPGSEITANGKPAGTLHSVAGDLGLAYLRFDRAVGEMQAGTAKIFRVNASS</sequence>
<dbReference type="AlphaFoldDB" id="A0A037ZDC1"/>
<protein>
    <submittedName>
        <fullName evidence="3">Aminomethyltransferase</fullName>
    </submittedName>
</protein>
<dbReference type="GO" id="GO:0032259">
    <property type="term" value="P:methylation"/>
    <property type="evidence" value="ECO:0007669"/>
    <property type="project" value="UniProtKB-KW"/>
</dbReference>
<name>A0A037ZDC1_9RHOB</name>
<accession>A0A037ZDC1</accession>
<feature type="domain" description="CAF17 C-terminal" evidence="2">
    <location>
        <begin position="187"/>
        <end position="243"/>
    </location>
</feature>
<dbReference type="PANTHER" id="PTHR22602">
    <property type="entry name" value="TRANSFERASE CAF17, MITOCHONDRIAL-RELATED"/>
    <property type="match status" value="1"/>
</dbReference>
<dbReference type="GO" id="GO:0016226">
    <property type="term" value="P:iron-sulfur cluster assembly"/>
    <property type="evidence" value="ECO:0007669"/>
    <property type="project" value="TreeGrafter"/>
</dbReference>
<dbReference type="STRING" id="1454373.ACMU_03425"/>
<evidence type="ECO:0000313" key="3">
    <source>
        <dbReference type="EMBL" id="KAJ54147.1"/>
    </source>
</evidence>
<dbReference type="NCBIfam" id="TIGR03317">
    <property type="entry name" value="ygfZ_signature"/>
    <property type="match status" value="1"/>
</dbReference>
<keyword evidence="3" id="KW-0489">Methyltransferase</keyword>
<keyword evidence="3" id="KW-0808">Transferase</keyword>
<evidence type="ECO:0000259" key="2">
    <source>
        <dbReference type="Pfam" id="PF25455"/>
    </source>
</evidence>
<dbReference type="Pfam" id="PF25455">
    <property type="entry name" value="Beta-barrel_CAF17_C"/>
    <property type="match status" value="1"/>
</dbReference>
<proteinExistence type="predicted"/>
<comment type="caution">
    <text evidence="3">The sequence shown here is derived from an EMBL/GenBank/DDBJ whole genome shotgun (WGS) entry which is preliminary data.</text>
</comment>
<dbReference type="GO" id="GO:0008168">
    <property type="term" value="F:methyltransferase activity"/>
    <property type="evidence" value="ECO:0007669"/>
    <property type="project" value="UniProtKB-KW"/>
</dbReference>
<organism evidence="3 4">
    <name type="scientific">Actibacterium mucosum KCTC 23349</name>
    <dbReference type="NCBI Taxonomy" id="1454373"/>
    <lineage>
        <taxon>Bacteria</taxon>
        <taxon>Pseudomonadati</taxon>
        <taxon>Pseudomonadota</taxon>
        <taxon>Alphaproteobacteria</taxon>
        <taxon>Rhodobacterales</taxon>
        <taxon>Roseobacteraceae</taxon>
        <taxon>Actibacterium</taxon>
    </lineage>
</organism>
<evidence type="ECO:0000313" key="4">
    <source>
        <dbReference type="Proteomes" id="UP000026249"/>
    </source>
</evidence>
<dbReference type="PANTHER" id="PTHR22602:SF0">
    <property type="entry name" value="TRANSFERASE CAF17, MITOCHONDRIAL-RELATED"/>
    <property type="match status" value="1"/>
</dbReference>
<evidence type="ECO:0000256" key="1">
    <source>
        <dbReference type="ARBA" id="ARBA00022946"/>
    </source>
</evidence>
<keyword evidence="4" id="KW-1185">Reference proteome</keyword>
<dbReference type="InterPro" id="IPR057460">
    <property type="entry name" value="CAF17_C"/>
</dbReference>
<dbReference type="Proteomes" id="UP000026249">
    <property type="component" value="Unassembled WGS sequence"/>
</dbReference>
<dbReference type="RefSeq" id="WP_035262114.1">
    <property type="nucleotide sequence ID" value="NZ_JFKE01000010.1"/>
</dbReference>
<dbReference type="EMBL" id="JFKE01000010">
    <property type="protein sequence ID" value="KAJ54147.1"/>
    <property type="molecule type" value="Genomic_DNA"/>
</dbReference>
<gene>
    <name evidence="3" type="ORF">ACMU_03425</name>
</gene>
<dbReference type="SUPFAM" id="SSF103025">
    <property type="entry name" value="Folate-binding domain"/>
    <property type="match status" value="1"/>
</dbReference>
<keyword evidence="1" id="KW-0809">Transit peptide</keyword>
<reference evidence="3 4" key="1">
    <citation type="submission" date="2014-03" db="EMBL/GenBank/DDBJ databases">
        <title>Draft Genome Sequence of Actibacterium mucosum KCTC 23349, a Marine Alphaproteobacterium with Complex Ionic Requirements Isolated from Mediterranean Seawater at Malvarrosa Beach, Valencia, Spain.</title>
        <authorList>
            <person name="Arahal D.R."/>
            <person name="Shao Z."/>
            <person name="Lai Q."/>
            <person name="Pujalte M.J."/>
        </authorList>
    </citation>
    <scope>NUCLEOTIDE SEQUENCE [LARGE SCALE GENOMIC DNA]</scope>
    <source>
        <strain evidence="3 4">KCTC 23349</strain>
    </source>
</reference>
<dbReference type="InterPro" id="IPR027266">
    <property type="entry name" value="TrmE/GcvT-like"/>
</dbReference>
<dbReference type="Gene3D" id="3.30.1360.120">
    <property type="entry name" value="Probable tRNA modification gtpase trme, domain 1"/>
    <property type="match status" value="2"/>
</dbReference>
<dbReference type="InterPro" id="IPR017703">
    <property type="entry name" value="YgfZ/GCV_T_CS"/>
</dbReference>